<proteinExistence type="predicted"/>
<reference evidence="1 2" key="1">
    <citation type="journal article" date="2018" name="Int. J. Syst. Evol. Microbiol.">
        <title>Flavobacterium chryseum sp. nov. and Flavobacterium psychroterrae sp. nov., novel environmental bacteria isolated from Antarctica.</title>
        <authorList>
            <person name="Kralova S."/>
            <person name="Svec P."/>
            <person name="Busse H.J."/>
            <person name="Stankova E."/>
            <person name="Vaczi P."/>
            <person name="Sedlacek I."/>
        </authorList>
    </citation>
    <scope>NUCLEOTIDE SEQUENCE [LARGE SCALE GENOMIC DNA]</scope>
    <source>
        <strain evidence="1 2">CCM 8827</strain>
    </source>
</reference>
<dbReference type="RefSeq" id="WP_213295862.1">
    <property type="nucleotide sequence ID" value="NZ_JAGYVZ010000003.1"/>
</dbReference>
<name>A0ABS5P7J1_9FLAO</name>
<gene>
    <name evidence="1" type="ORF">KHA90_04455</name>
</gene>
<accession>A0ABS5P7J1</accession>
<evidence type="ECO:0000313" key="2">
    <source>
        <dbReference type="Proteomes" id="UP000722625"/>
    </source>
</evidence>
<keyword evidence="2" id="KW-1185">Reference proteome</keyword>
<evidence type="ECO:0008006" key="3">
    <source>
        <dbReference type="Google" id="ProtNLM"/>
    </source>
</evidence>
<comment type="caution">
    <text evidence="1">The sequence shown here is derived from an EMBL/GenBank/DDBJ whole genome shotgun (WGS) entry which is preliminary data.</text>
</comment>
<dbReference type="PROSITE" id="PS51257">
    <property type="entry name" value="PROKAR_LIPOPROTEIN"/>
    <property type="match status" value="1"/>
</dbReference>
<dbReference type="Proteomes" id="UP000722625">
    <property type="component" value="Unassembled WGS sequence"/>
</dbReference>
<dbReference type="EMBL" id="JAGYVZ010000003">
    <property type="protein sequence ID" value="MBS7230268.1"/>
    <property type="molecule type" value="Genomic_DNA"/>
</dbReference>
<protein>
    <recommendedName>
        <fullName evidence="3">Deoxyribose-phosphate aldolase</fullName>
    </recommendedName>
</protein>
<sequence length="264" mass="31160">MKNHFKIIPVLILLIIGCERKVIEFEQPKILKAKCKFDLAIIDFNEDAKQLTSKILDTTATESYSCTDEKMYDRKTGSVLPTGVKRCGYMTIEKQDSVAHFDELFFHRIYIEIDEKKKIKAVVGYAKFRQEKELQRLMKSFYDKYKTTVDGVEELGSDYYTGQDVNYEWGLYDRFIQVHIENGREIEISTNAKDNFNIEYFYVEFLMVPREEYQRMKFLNFNEIVKNKRIMTVVKSYFNFESIDPLSGRNSSQTLDILQSNTSK</sequence>
<organism evidence="1 2">
    <name type="scientific">Flavobacterium psychroterrae</name>
    <dbReference type="NCBI Taxonomy" id="2133767"/>
    <lineage>
        <taxon>Bacteria</taxon>
        <taxon>Pseudomonadati</taxon>
        <taxon>Bacteroidota</taxon>
        <taxon>Flavobacteriia</taxon>
        <taxon>Flavobacteriales</taxon>
        <taxon>Flavobacteriaceae</taxon>
        <taxon>Flavobacterium</taxon>
    </lineage>
</organism>
<evidence type="ECO:0000313" key="1">
    <source>
        <dbReference type="EMBL" id="MBS7230268.1"/>
    </source>
</evidence>